<evidence type="ECO:0000313" key="1">
    <source>
        <dbReference type="EMBL" id="BAY20093.1"/>
    </source>
</evidence>
<dbReference type="EMBL" id="AP018176">
    <property type="protein sequence ID" value="BAY20093.1"/>
    <property type="molecule type" value="Genomic_DNA"/>
</dbReference>
<dbReference type="AlphaFoldDB" id="A0A1Z4GRH5"/>
<geneLocation type="plasmid" evidence="2">
    <name>Plasmid2 dna</name>
</geneLocation>
<evidence type="ECO:0000313" key="2">
    <source>
        <dbReference type="Proteomes" id="UP000218287"/>
    </source>
</evidence>
<reference evidence="1 2" key="1">
    <citation type="submission" date="2017-06" db="EMBL/GenBank/DDBJ databases">
        <title>Genome sequencing of cyanobaciteial culture collection at National Institute for Environmental Studies (NIES).</title>
        <authorList>
            <person name="Hirose Y."/>
            <person name="Shimura Y."/>
            <person name="Fujisawa T."/>
            <person name="Nakamura Y."/>
            <person name="Kawachi M."/>
        </authorList>
    </citation>
    <scope>NUCLEOTIDE SEQUENCE [LARGE SCALE GENOMIC DNA]</scope>
    <source>
        <strain evidence="1 2">NIES-21</strain>
        <plasmid evidence="2">Plasmid2 dna</plasmid>
    </source>
</reference>
<protein>
    <submittedName>
        <fullName evidence="1">Uncharacterized protein</fullName>
    </submittedName>
</protein>
<keyword evidence="1" id="KW-0614">Plasmid</keyword>
<sequence>MIMITTQTLLTFDELRDKCLRHLQEVTALCPGGFSNPDPQFMHDEFSAICEDLRSKRIVAHRQDLVNAFWSAVFELEHKQKLLPNSLVVLQRRLCRIIKFFPVYPVKIEYRVFTKHGNGRLKNVNWSKAT</sequence>
<name>A0A1Z4GRH5_9CYAN</name>
<keyword evidence="2" id="KW-1185">Reference proteome</keyword>
<organism evidence="1 2">
    <name type="scientific">Anabaenopsis circularis NIES-21</name>
    <dbReference type="NCBI Taxonomy" id="1085406"/>
    <lineage>
        <taxon>Bacteria</taxon>
        <taxon>Bacillati</taxon>
        <taxon>Cyanobacteriota</taxon>
        <taxon>Cyanophyceae</taxon>
        <taxon>Nostocales</taxon>
        <taxon>Nodulariaceae</taxon>
        <taxon>Anabaenopsis</taxon>
    </lineage>
</organism>
<dbReference type="Proteomes" id="UP000218287">
    <property type="component" value="Plasmid Plasmid2 dna"/>
</dbReference>
<proteinExistence type="predicted"/>
<gene>
    <name evidence="1" type="ORF">NIES21_59630</name>
</gene>
<accession>A0A1Z4GRH5</accession>
<dbReference type="OrthoDB" id="9910457at2"/>